<protein>
    <submittedName>
        <fullName evidence="2">Uncharacterized protein</fullName>
    </submittedName>
</protein>
<gene>
    <name evidence="2" type="ORF">HJG54_33755</name>
</gene>
<evidence type="ECO:0000256" key="1">
    <source>
        <dbReference type="SAM" id="Phobius"/>
    </source>
</evidence>
<dbReference type="EMBL" id="CP053587">
    <property type="protein sequence ID" value="WNZ27798.1"/>
    <property type="molecule type" value="Genomic_DNA"/>
</dbReference>
<keyword evidence="1" id="KW-0812">Transmembrane</keyword>
<keyword evidence="1" id="KW-0472">Membrane</keyword>
<proteinExistence type="predicted"/>
<feature type="transmembrane region" description="Helical" evidence="1">
    <location>
        <begin position="24"/>
        <end position="46"/>
    </location>
</feature>
<sequence length="132" mass="14258">MIQEYEFSGSQNELIGDLGKKMNFVGTLMIVGAILAFIGGVLALVAAASQGRFDFGAIIQGVFLLLTGIWTRNAAQAFNRVVSTTGSDIENIMGALGELRKLYTLQYWLIVIMLVALAITLILSLLATLFAR</sequence>
<evidence type="ECO:0000313" key="2">
    <source>
        <dbReference type="EMBL" id="WNZ27798.1"/>
    </source>
</evidence>
<dbReference type="RefSeq" id="WP_036011777.1">
    <property type="nucleotide sequence ID" value="NZ_CP053587.1"/>
</dbReference>
<organism evidence="2">
    <name type="scientific">Leptolyngbya sp. NK1-12</name>
    <dbReference type="NCBI Taxonomy" id="2547451"/>
    <lineage>
        <taxon>Bacteria</taxon>
        <taxon>Bacillati</taxon>
        <taxon>Cyanobacteriota</taxon>
        <taxon>Cyanophyceae</taxon>
        <taxon>Leptolyngbyales</taxon>
        <taxon>Leptolyngbyaceae</taxon>
        <taxon>Leptolyngbya group</taxon>
        <taxon>Leptolyngbya</taxon>
    </lineage>
</organism>
<name>A0AA97ASW8_9CYAN</name>
<dbReference type="AlphaFoldDB" id="A0AA97ASW8"/>
<feature type="transmembrane region" description="Helical" evidence="1">
    <location>
        <begin position="107"/>
        <end position="131"/>
    </location>
</feature>
<feature type="transmembrane region" description="Helical" evidence="1">
    <location>
        <begin position="53"/>
        <end position="71"/>
    </location>
</feature>
<reference evidence="2" key="1">
    <citation type="submission" date="2020-05" db="EMBL/GenBank/DDBJ databases">
        <authorList>
            <person name="Zhu T."/>
            <person name="Keshari N."/>
            <person name="Lu X."/>
        </authorList>
    </citation>
    <scope>NUCLEOTIDE SEQUENCE</scope>
    <source>
        <strain evidence="2">NK1-12</strain>
    </source>
</reference>
<keyword evidence="1" id="KW-1133">Transmembrane helix</keyword>
<accession>A0AA97ASW8</accession>